<dbReference type="eggNOG" id="KOG3119">
    <property type="taxonomic scope" value="Eukaryota"/>
</dbReference>
<dbReference type="InterPro" id="IPR046347">
    <property type="entry name" value="bZIP_sf"/>
</dbReference>
<feature type="compositionally biased region" description="Acidic residues" evidence="1">
    <location>
        <begin position="111"/>
        <end position="122"/>
    </location>
</feature>
<reference evidence="4" key="1">
    <citation type="submission" date="2016-11" db="UniProtKB">
        <authorList>
            <consortium name="WormBaseParasite"/>
        </authorList>
    </citation>
    <scope>IDENTIFICATION</scope>
</reference>
<dbReference type="STRING" id="1561998.A0A1I7TBN3"/>
<feature type="compositionally biased region" description="Polar residues" evidence="1">
    <location>
        <begin position="248"/>
        <end position="260"/>
    </location>
</feature>
<evidence type="ECO:0000256" key="1">
    <source>
        <dbReference type="SAM" id="MobiDB-lite"/>
    </source>
</evidence>
<feature type="region of interest" description="Disordered" evidence="1">
    <location>
        <begin position="165"/>
        <end position="204"/>
    </location>
</feature>
<evidence type="ECO:0000259" key="2">
    <source>
        <dbReference type="Pfam" id="PF07716"/>
    </source>
</evidence>
<name>A0A1I7TBN3_9PELO</name>
<evidence type="ECO:0000313" key="4">
    <source>
        <dbReference type="WBParaSite" id="Csp11.Scaffold574.g4364.t1"/>
    </source>
</evidence>
<dbReference type="Pfam" id="PF07716">
    <property type="entry name" value="bZIP_2"/>
    <property type="match status" value="1"/>
</dbReference>
<evidence type="ECO:0000313" key="3">
    <source>
        <dbReference type="Proteomes" id="UP000095282"/>
    </source>
</evidence>
<feature type="domain" description="BZIP" evidence="2">
    <location>
        <begin position="171"/>
        <end position="222"/>
    </location>
</feature>
<dbReference type="Proteomes" id="UP000095282">
    <property type="component" value="Unplaced"/>
</dbReference>
<feature type="compositionally biased region" description="Basic and acidic residues" evidence="1">
    <location>
        <begin position="165"/>
        <end position="199"/>
    </location>
</feature>
<feature type="region of interest" description="Disordered" evidence="1">
    <location>
        <begin position="235"/>
        <end position="260"/>
    </location>
</feature>
<accession>A0A1I7TBN3</accession>
<feature type="region of interest" description="Disordered" evidence="1">
    <location>
        <begin position="81"/>
        <end position="148"/>
    </location>
</feature>
<dbReference type="AlphaFoldDB" id="A0A1I7TBN3"/>
<proteinExistence type="predicted"/>
<dbReference type="SUPFAM" id="SSF57959">
    <property type="entry name" value="Leucine zipper domain"/>
    <property type="match status" value="1"/>
</dbReference>
<dbReference type="GO" id="GO:0003700">
    <property type="term" value="F:DNA-binding transcription factor activity"/>
    <property type="evidence" value="ECO:0007669"/>
    <property type="project" value="InterPro"/>
</dbReference>
<dbReference type="Gene3D" id="1.20.5.170">
    <property type="match status" value="1"/>
</dbReference>
<feature type="compositionally biased region" description="Polar residues" evidence="1">
    <location>
        <begin position="135"/>
        <end position="148"/>
    </location>
</feature>
<sequence length="260" mass="30046">MDRISTMDQRFGVATPYAHDKSFHQSGPLTHYPTNYMPPPNFVPTGTCDFAEDPYAFQVLDHHSDAEIHRTDEFFARGDQVKQEAADDEDDTPPPTTRRSARGARKRYQEFDDPDYDPDYEEEAFKSKQKRVREQSASSATSYQSEEALQQFVPKTKARKYRLIAEEEKGEEYRLKRQRNNDAVRKSRQKKQEKEKKNELGYQQCKKRILQLESELSAVQQERARDQEIIRDLLATRSNAPGAHHSDGFNQGASTSAAHQ</sequence>
<organism evidence="3 4">
    <name type="scientific">Caenorhabditis tropicalis</name>
    <dbReference type="NCBI Taxonomy" id="1561998"/>
    <lineage>
        <taxon>Eukaryota</taxon>
        <taxon>Metazoa</taxon>
        <taxon>Ecdysozoa</taxon>
        <taxon>Nematoda</taxon>
        <taxon>Chromadorea</taxon>
        <taxon>Rhabditida</taxon>
        <taxon>Rhabditina</taxon>
        <taxon>Rhabditomorpha</taxon>
        <taxon>Rhabditoidea</taxon>
        <taxon>Rhabditidae</taxon>
        <taxon>Peloderinae</taxon>
        <taxon>Caenorhabditis</taxon>
    </lineage>
</organism>
<dbReference type="InterPro" id="IPR004827">
    <property type="entry name" value="bZIP"/>
</dbReference>
<protein>
    <submittedName>
        <fullName evidence="4">BZIP domain-containing protein</fullName>
    </submittedName>
</protein>
<dbReference type="WBParaSite" id="Csp11.Scaffold574.g4364.t1">
    <property type="protein sequence ID" value="Csp11.Scaffold574.g4364.t1"/>
    <property type="gene ID" value="Csp11.Scaffold574.g4364"/>
</dbReference>
<keyword evidence="3" id="KW-1185">Reference proteome</keyword>